<evidence type="ECO:0000256" key="7">
    <source>
        <dbReference type="SAM" id="Phobius"/>
    </source>
</evidence>
<evidence type="ECO:0000256" key="5">
    <source>
        <dbReference type="ARBA" id="ARBA00022989"/>
    </source>
</evidence>
<feature type="transmembrane region" description="Helical" evidence="7">
    <location>
        <begin position="86"/>
        <end position="104"/>
    </location>
</feature>
<feature type="transmembrane region" description="Helical" evidence="7">
    <location>
        <begin position="58"/>
        <end position="79"/>
    </location>
</feature>
<comment type="similarity">
    <text evidence="2">Belongs to the DoxX family.</text>
</comment>
<keyword evidence="9" id="KW-1185">Reference proteome</keyword>
<sequence>MNQTLKQIFDPGHHSKNINIALLVLRLVAGALMLTHGFGKLQFLFGSEPIQFQDPLGVGEVTSLVLAVFAEFLCSILLIVGLGTRLVAIPLLFTMMVAVFLVHINDGIGKQELPLLYAIIFITIVTTGAGKYSLDYLLMKKIQE</sequence>
<keyword evidence="6 7" id="KW-0472">Membrane</keyword>
<dbReference type="EMBL" id="JAVRBG010000002">
    <property type="protein sequence ID" value="MDT0293584.1"/>
    <property type="molecule type" value="Genomic_DNA"/>
</dbReference>
<evidence type="ECO:0000256" key="1">
    <source>
        <dbReference type="ARBA" id="ARBA00004651"/>
    </source>
</evidence>
<evidence type="ECO:0000313" key="9">
    <source>
        <dbReference type="Proteomes" id="UP001182991"/>
    </source>
</evidence>
<comment type="caution">
    <text evidence="8">The sequence shown here is derived from an EMBL/GenBank/DDBJ whole genome shotgun (WGS) entry which is preliminary data.</text>
</comment>
<evidence type="ECO:0000256" key="6">
    <source>
        <dbReference type="ARBA" id="ARBA00023136"/>
    </source>
</evidence>
<feature type="transmembrane region" description="Helical" evidence="7">
    <location>
        <begin position="20"/>
        <end position="38"/>
    </location>
</feature>
<dbReference type="InterPro" id="IPR051907">
    <property type="entry name" value="DoxX-like_oxidoreductase"/>
</dbReference>
<evidence type="ECO:0000256" key="2">
    <source>
        <dbReference type="ARBA" id="ARBA00006679"/>
    </source>
</evidence>
<dbReference type="Proteomes" id="UP001182991">
    <property type="component" value="Unassembled WGS sequence"/>
</dbReference>
<feature type="transmembrane region" description="Helical" evidence="7">
    <location>
        <begin position="116"/>
        <end position="134"/>
    </location>
</feature>
<keyword evidence="4 7" id="KW-0812">Transmembrane</keyword>
<dbReference type="InterPro" id="IPR032808">
    <property type="entry name" value="DoxX"/>
</dbReference>
<keyword evidence="5 7" id="KW-1133">Transmembrane helix</keyword>
<protein>
    <submittedName>
        <fullName evidence="8">DoxX family protein</fullName>
    </submittedName>
</protein>
<proteinExistence type="inferred from homology"/>
<evidence type="ECO:0000313" key="8">
    <source>
        <dbReference type="EMBL" id="MDT0293584.1"/>
    </source>
</evidence>
<dbReference type="PANTHER" id="PTHR33452:SF1">
    <property type="entry name" value="INNER MEMBRANE PROTEIN YPHA-RELATED"/>
    <property type="match status" value="1"/>
</dbReference>
<keyword evidence="3" id="KW-1003">Cell membrane</keyword>
<dbReference type="Pfam" id="PF07681">
    <property type="entry name" value="DoxX"/>
    <property type="match status" value="1"/>
</dbReference>
<comment type="subcellular location">
    <subcellularLocation>
        <location evidence="1">Cell membrane</location>
        <topology evidence="1">Multi-pass membrane protein</topology>
    </subcellularLocation>
</comment>
<gene>
    <name evidence="8" type="ORF">RLT85_02955</name>
</gene>
<evidence type="ECO:0000256" key="3">
    <source>
        <dbReference type="ARBA" id="ARBA00022475"/>
    </source>
</evidence>
<dbReference type="PANTHER" id="PTHR33452">
    <property type="entry name" value="OXIDOREDUCTASE CATD-RELATED"/>
    <property type="match status" value="1"/>
</dbReference>
<dbReference type="RefSeq" id="WP_311400559.1">
    <property type="nucleotide sequence ID" value="NZ_JAVRBG010000002.1"/>
</dbReference>
<accession>A0ABU2KFV0</accession>
<organism evidence="8 9">
    <name type="scientific">Mesonia ostreae</name>
    <dbReference type="NCBI Taxonomy" id="861110"/>
    <lineage>
        <taxon>Bacteria</taxon>
        <taxon>Pseudomonadati</taxon>
        <taxon>Bacteroidota</taxon>
        <taxon>Flavobacteriia</taxon>
        <taxon>Flavobacteriales</taxon>
        <taxon>Flavobacteriaceae</taxon>
        <taxon>Mesonia</taxon>
    </lineage>
</organism>
<reference evidence="9" key="1">
    <citation type="submission" date="2023-07" db="EMBL/GenBank/DDBJ databases">
        <title>Isolating and identifying novel microbial strains from the Mariana Trench.</title>
        <authorList>
            <person name="Fu H."/>
        </authorList>
    </citation>
    <scope>NUCLEOTIDE SEQUENCE [LARGE SCALE GENOMIC DNA]</scope>
    <source>
        <strain evidence="9">T-y2</strain>
    </source>
</reference>
<evidence type="ECO:0000256" key="4">
    <source>
        <dbReference type="ARBA" id="ARBA00022692"/>
    </source>
</evidence>
<name>A0ABU2KFV0_9FLAO</name>